<dbReference type="EMBL" id="LAQJ01000151">
    <property type="protein sequence ID" value="KKO19804.1"/>
    <property type="molecule type" value="Genomic_DNA"/>
</dbReference>
<evidence type="ECO:0000256" key="1">
    <source>
        <dbReference type="ARBA" id="ARBA00022723"/>
    </source>
</evidence>
<dbReference type="InterPro" id="IPR040086">
    <property type="entry name" value="MJ0683-like"/>
</dbReference>
<dbReference type="AlphaFoldDB" id="A0A0M2UZA5"/>
<protein>
    <recommendedName>
        <fullName evidence="4">Radical SAM core domain-containing protein</fullName>
    </recommendedName>
</protein>
<dbReference type="PANTHER" id="PTHR43432:SF3">
    <property type="entry name" value="SLR0285 PROTEIN"/>
    <property type="match status" value="1"/>
</dbReference>
<dbReference type="Pfam" id="PF04055">
    <property type="entry name" value="Radical_SAM"/>
    <property type="match status" value="1"/>
</dbReference>
<dbReference type="GO" id="GO:0003824">
    <property type="term" value="F:catalytic activity"/>
    <property type="evidence" value="ECO:0007669"/>
    <property type="project" value="InterPro"/>
</dbReference>
<dbReference type="SFLD" id="SFLDS00029">
    <property type="entry name" value="Radical_SAM"/>
    <property type="match status" value="1"/>
</dbReference>
<evidence type="ECO:0000259" key="4">
    <source>
        <dbReference type="Pfam" id="PF04055"/>
    </source>
</evidence>
<dbReference type="Gene3D" id="3.80.30.30">
    <property type="match status" value="1"/>
</dbReference>
<keyword evidence="3" id="KW-0411">Iron-sulfur</keyword>
<evidence type="ECO:0000256" key="2">
    <source>
        <dbReference type="ARBA" id="ARBA00023004"/>
    </source>
</evidence>
<keyword evidence="1" id="KW-0479">Metal-binding</keyword>
<dbReference type="InterPro" id="IPR058240">
    <property type="entry name" value="rSAM_sf"/>
</dbReference>
<accession>A0A0M2UZA5</accession>
<reference evidence="5 6" key="1">
    <citation type="journal article" date="2013" name="BMC Microbiol.">
        <title>Identification of the type II cytochrome c maturation pathway in anammox bacteria by comparative genomics.</title>
        <authorList>
            <person name="Ferousi C."/>
            <person name="Speth D.R."/>
            <person name="Reimann J."/>
            <person name="Op den Camp H.J."/>
            <person name="Allen J.W."/>
            <person name="Keltjens J.T."/>
            <person name="Jetten M.S."/>
        </authorList>
    </citation>
    <scope>NUCLEOTIDE SEQUENCE [LARGE SCALE GENOMIC DNA]</scope>
    <source>
        <strain evidence="5">RU1</strain>
    </source>
</reference>
<dbReference type="GO" id="GO:0046872">
    <property type="term" value="F:metal ion binding"/>
    <property type="evidence" value="ECO:0007669"/>
    <property type="project" value="UniProtKB-KW"/>
</dbReference>
<organism evidence="5 6">
    <name type="scientific">Candidatus Brocadia fulgida</name>
    <dbReference type="NCBI Taxonomy" id="380242"/>
    <lineage>
        <taxon>Bacteria</taxon>
        <taxon>Pseudomonadati</taxon>
        <taxon>Planctomycetota</taxon>
        <taxon>Candidatus Brocadiia</taxon>
        <taxon>Candidatus Brocadiales</taxon>
        <taxon>Candidatus Brocadiaceae</taxon>
        <taxon>Candidatus Brocadia</taxon>
    </lineage>
</organism>
<dbReference type="GO" id="GO:0051536">
    <property type="term" value="F:iron-sulfur cluster binding"/>
    <property type="evidence" value="ECO:0007669"/>
    <property type="project" value="UniProtKB-KW"/>
</dbReference>
<dbReference type="Proteomes" id="UP000034954">
    <property type="component" value="Unassembled WGS sequence"/>
</dbReference>
<evidence type="ECO:0000313" key="5">
    <source>
        <dbReference type="EMBL" id="KKO19804.1"/>
    </source>
</evidence>
<name>A0A0M2UZA5_9BACT</name>
<keyword evidence="2" id="KW-0408">Iron</keyword>
<dbReference type="PANTHER" id="PTHR43432">
    <property type="entry name" value="SLR0285 PROTEIN"/>
    <property type="match status" value="1"/>
</dbReference>
<dbReference type="SFLD" id="SFLDG01084">
    <property type="entry name" value="Uncharacterised_Radical_SAM_Su"/>
    <property type="match status" value="1"/>
</dbReference>
<comment type="caution">
    <text evidence="5">The sequence shown here is derived from an EMBL/GenBank/DDBJ whole genome shotgun (WGS) entry which is preliminary data.</text>
</comment>
<gene>
    <name evidence="5" type="ORF">BROFUL_01472</name>
</gene>
<dbReference type="SUPFAM" id="SSF102114">
    <property type="entry name" value="Radical SAM enzymes"/>
    <property type="match status" value="1"/>
</dbReference>
<proteinExistence type="predicted"/>
<evidence type="ECO:0000256" key="3">
    <source>
        <dbReference type="ARBA" id="ARBA00023014"/>
    </source>
</evidence>
<keyword evidence="6" id="KW-1185">Reference proteome</keyword>
<feature type="domain" description="Radical SAM core" evidence="4">
    <location>
        <begin position="25"/>
        <end position="188"/>
    </location>
</feature>
<dbReference type="InterPro" id="IPR007197">
    <property type="entry name" value="rSAM"/>
</dbReference>
<evidence type="ECO:0000313" key="6">
    <source>
        <dbReference type="Proteomes" id="UP000034954"/>
    </source>
</evidence>
<sequence length="281" mass="32752">MPEIHEITTNRILNPTSINLGEYVINPYVGCEFACLYCYVRSNKVTGKRKDPWGDYVDIRINTPGLLEREILEKCPKTVLLGSTTECFQPVEREFQLTRKILEILNKHGVSYIILTRSPAIVDYTPLLNQGFCKKIYFTVNHFNDTFKEVLEPKSPAFSDRNKAVCVLLDAGISVIPYYSPVIPGVTDTRAVFSPFAKAERIEFEYLNFNLKNTRDIIKNISRVCPDRGMHIVRMFTEKGHYEQTWDNLDEEIEMQARVANKKYTIYRHPFGEFFRNFYFL</sequence>